<sequence>MMLGIGALAGHVVGFAGLGRRLLLAWLAHRDLRRATALLRRSDQRFAASGLFRLPVTASGVPRVSRP</sequence>
<reference evidence="1 2" key="2">
    <citation type="journal article" date="2013" name="Genome Announc.">
        <title>Draft Genome Sequence of Methylobacterium mesophilicum Strain SR1.6/6, Isolated from Citrus sinensis.</title>
        <authorList>
            <person name="Marinho Almeida D."/>
            <person name="Dini-Andreote F."/>
            <person name="Camargo Neves A.A."/>
            <person name="Juca Ramos R.T."/>
            <person name="Andreote F.D."/>
            <person name="Carneiro A.R."/>
            <person name="Oliveira de Souza Lima A."/>
            <person name="Caracciolo Gomes de Sa P.H."/>
            <person name="Ribeiro Barbosa M.S."/>
            <person name="Araujo W.L."/>
            <person name="Silva A."/>
        </authorList>
    </citation>
    <scope>NUCLEOTIDE SEQUENCE [LARGE SCALE GENOMIC DNA]</scope>
    <source>
        <strain evidence="1 2">SR1.6/6</strain>
    </source>
</reference>
<dbReference type="AlphaFoldDB" id="A0A6B9FSN8"/>
<dbReference type="EMBL" id="CP043538">
    <property type="protein sequence ID" value="QGY04756.1"/>
    <property type="molecule type" value="Genomic_DNA"/>
</dbReference>
<dbReference type="KEGG" id="mmes:MMSR116_24755"/>
<reference evidence="1 2" key="1">
    <citation type="journal article" date="2012" name="Genet. Mol. Biol.">
        <title>Analysis of 16S rRNA and mxaF genes revealing insights into Methylobacterium niche-specific plant association.</title>
        <authorList>
            <person name="Dourado M.N."/>
            <person name="Andreote F.D."/>
            <person name="Dini-Andreote F."/>
            <person name="Conti R."/>
            <person name="Araujo J.M."/>
            <person name="Araujo W.L."/>
        </authorList>
    </citation>
    <scope>NUCLEOTIDE SEQUENCE [LARGE SCALE GENOMIC DNA]</scope>
    <source>
        <strain evidence="1 2">SR1.6/6</strain>
    </source>
</reference>
<organism evidence="1 2">
    <name type="scientific">Methylobacterium mesophilicum SR1.6/6</name>
    <dbReference type="NCBI Taxonomy" id="908290"/>
    <lineage>
        <taxon>Bacteria</taxon>
        <taxon>Pseudomonadati</taxon>
        <taxon>Pseudomonadota</taxon>
        <taxon>Alphaproteobacteria</taxon>
        <taxon>Hyphomicrobiales</taxon>
        <taxon>Methylobacteriaceae</taxon>
        <taxon>Methylobacterium</taxon>
    </lineage>
</organism>
<name>A0A6B9FSN8_9HYPH</name>
<dbReference type="RefSeq" id="WP_010681876.1">
    <property type="nucleotide sequence ID" value="NZ_CP043538.1"/>
</dbReference>
<evidence type="ECO:0000313" key="2">
    <source>
        <dbReference type="Proteomes" id="UP000012488"/>
    </source>
</evidence>
<proteinExistence type="predicted"/>
<gene>
    <name evidence="1" type="ORF">MMSR116_24755</name>
</gene>
<dbReference type="Proteomes" id="UP000012488">
    <property type="component" value="Chromosome"/>
</dbReference>
<protein>
    <submittedName>
        <fullName evidence="1">Uncharacterized protein</fullName>
    </submittedName>
</protein>
<evidence type="ECO:0000313" key="1">
    <source>
        <dbReference type="EMBL" id="QGY04756.1"/>
    </source>
</evidence>
<accession>A0A6B9FSN8</accession>